<dbReference type="InterPro" id="IPR005144">
    <property type="entry name" value="ATP-cone_dom"/>
</dbReference>
<keyword evidence="6 8" id="KW-0238">DNA-binding</keyword>
<evidence type="ECO:0000313" key="10">
    <source>
        <dbReference type="EMBL" id="AAV34446.1"/>
    </source>
</evidence>
<organism evidence="10">
    <name type="scientific">uncultured proteobacterium RedeBAC7D11</name>
    <dbReference type="NCBI Taxonomy" id="295350"/>
    <lineage>
        <taxon>Bacteria</taxon>
        <taxon>Pseudomonadati</taxon>
        <taxon>Pseudomonadota</taxon>
        <taxon>environmental samples</taxon>
    </lineage>
</organism>
<dbReference type="PANTHER" id="PTHR30455:SF2">
    <property type="entry name" value="TRANSCRIPTIONAL REPRESSOR NRDR"/>
    <property type="match status" value="1"/>
</dbReference>
<reference evidence="10" key="1">
    <citation type="journal article" date="2004" name="Environ. Microbiol.">
        <title>Different SAR86 subgroups harbour divergent proteorhodopsins.</title>
        <authorList>
            <person name="Sabehi G."/>
            <person name="Beja O."/>
            <person name="Suzuki M.T."/>
            <person name="Preston C.M."/>
            <person name="DeLong E.F."/>
        </authorList>
    </citation>
    <scope>NUCLEOTIDE SEQUENCE</scope>
</reference>
<evidence type="ECO:0000256" key="2">
    <source>
        <dbReference type="ARBA" id="ARBA00022741"/>
    </source>
</evidence>
<evidence type="ECO:0000256" key="7">
    <source>
        <dbReference type="ARBA" id="ARBA00023163"/>
    </source>
</evidence>
<keyword evidence="8" id="KW-0862">Zinc</keyword>
<dbReference type="NCBIfam" id="TIGR00244">
    <property type="entry name" value="transcriptional regulator NrdR"/>
    <property type="match status" value="1"/>
</dbReference>
<dbReference type="GO" id="GO:0003677">
    <property type="term" value="F:DNA binding"/>
    <property type="evidence" value="ECO:0007669"/>
    <property type="project" value="UniProtKB-KW"/>
</dbReference>
<sequence length="150" mass="17680">MHCPYCSFEESKVIDSRLVTEGSEIRRRRECLKCGERWTTFEVGELVMPKIIKQDKSRVPFDETKIREGIARSLEKRPVSDAQFQTLIETIKKEIRDFGEREIESKQVGETVMRHLKKLDEVAFVRFASVYRSFQDPNEFSEEVKKLSDE</sequence>
<evidence type="ECO:0000256" key="4">
    <source>
        <dbReference type="ARBA" id="ARBA00022840"/>
    </source>
</evidence>
<keyword evidence="8" id="KW-0479">Metal-binding</keyword>
<dbReference type="PANTHER" id="PTHR30455">
    <property type="entry name" value="TRANSCRIPTIONAL REPRESSOR NRDR"/>
    <property type="match status" value="1"/>
</dbReference>
<keyword evidence="1 8" id="KW-0678">Repressor</keyword>
<comment type="function">
    <text evidence="8">Negatively regulates transcription of bacterial ribonucleotide reductase nrd genes and operons by binding to NrdR-boxes.</text>
</comment>
<dbReference type="GO" id="GO:0008270">
    <property type="term" value="F:zinc ion binding"/>
    <property type="evidence" value="ECO:0007669"/>
    <property type="project" value="UniProtKB-UniRule"/>
</dbReference>
<evidence type="ECO:0000256" key="3">
    <source>
        <dbReference type="ARBA" id="ARBA00022771"/>
    </source>
</evidence>
<accession>Q5UF83</accession>
<name>Q5UF83_9PROT</name>
<evidence type="ECO:0000256" key="5">
    <source>
        <dbReference type="ARBA" id="ARBA00023015"/>
    </source>
</evidence>
<feature type="domain" description="ATP-cone" evidence="9">
    <location>
        <begin position="49"/>
        <end position="139"/>
    </location>
</feature>
<evidence type="ECO:0000256" key="8">
    <source>
        <dbReference type="HAMAP-Rule" id="MF_00440"/>
    </source>
</evidence>
<dbReference type="InterPro" id="IPR055173">
    <property type="entry name" value="NrdR-like_N"/>
</dbReference>
<gene>
    <name evidence="8" type="primary">nrdR</name>
    <name evidence="10" type="ORF">Red7D11_3</name>
</gene>
<dbReference type="EMBL" id="AY744396">
    <property type="protein sequence ID" value="AAV34446.1"/>
    <property type="molecule type" value="Genomic_DNA"/>
</dbReference>
<evidence type="ECO:0000256" key="6">
    <source>
        <dbReference type="ARBA" id="ARBA00023125"/>
    </source>
</evidence>
<dbReference type="HAMAP" id="MF_00440">
    <property type="entry name" value="NrdR"/>
    <property type="match status" value="1"/>
</dbReference>
<dbReference type="AlphaFoldDB" id="Q5UF83"/>
<dbReference type="GO" id="GO:0005524">
    <property type="term" value="F:ATP binding"/>
    <property type="evidence" value="ECO:0007669"/>
    <property type="project" value="UniProtKB-UniRule"/>
</dbReference>
<evidence type="ECO:0000259" key="9">
    <source>
        <dbReference type="PROSITE" id="PS51161"/>
    </source>
</evidence>
<keyword evidence="3 8" id="KW-0863">Zinc-finger</keyword>
<keyword evidence="7 8" id="KW-0804">Transcription</keyword>
<comment type="similarity">
    <text evidence="8">Belongs to the NrdR family.</text>
</comment>
<keyword evidence="2 8" id="KW-0547">Nucleotide-binding</keyword>
<comment type="cofactor">
    <cofactor evidence="8">
        <name>Zn(2+)</name>
        <dbReference type="ChEBI" id="CHEBI:29105"/>
    </cofactor>
    <text evidence="8">Binds 1 zinc ion.</text>
</comment>
<dbReference type="InterPro" id="IPR003796">
    <property type="entry name" value="RNR_NrdR-like"/>
</dbReference>
<dbReference type="PROSITE" id="PS51161">
    <property type="entry name" value="ATP_CONE"/>
    <property type="match status" value="1"/>
</dbReference>
<protein>
    <recommendedName>
        <fullName evidence="8">Transcriptional repressor NrdR</fullName>
    </recommendedName>
</protein>
<dbReference type="Pfam" id="PF22811">
    <property type="entry name" value="Zn_ribbon_NrdR"/>
    <property type="match status" value="1"/>
</dbReference>
<evidence type="ECO:0000256" key="1">
    <source>
        <dbReference type="ARBA" id="ARBA00022491"/>
    </source>
</evidence>
<dbReference type="Pfam" id="PF03477">
    <property type="entry name" value="ATP-cone"/>
    <property type="match status" value="1"/>
</dbReference>
<proteinExistence type="inferred from homology"/>
<feature type="zinc finger region" evidence="8">
    <location>
        <begin position="3"/>
        <end position="34"/>
    </location>
</feature>
<dbReference type="GO" id="GO:0045892">
    <property type="term" value="P:negative regulation of DNA-templated transcription"/>
    <property type="evidence" value="ECO:0007669"/>
    <property type="project" value="UniProtKB-UniRule"/>
</dbReference>
<keyword evidence="5 8" id="KW-0805">Transcription regulation</keyword>
<keyword evidence="4 8" id="KW-0067">ATP-binding</keyword>